<evidence type="ECO:0000259" key="1">
    <source>
        <dbReference type="Pfam" id="PF01814"/>
    </source>
</evidence>
<dbReference type="eggNOG" id="COG5592">
    <property type="taxonomic scope" value="Bacteria"/>
</dbReference>
<sequence length="166" mass="18676">MSTDALVLLKVDHEEIRTAFERFDEASGGTSAARGAVARNIIELLTVHTYVENEVVYPEVQALLPELREEVLESHEEHHVADLLTMELAALRHDADSFTAKATVLIENVTHHIDEEEERWFPTVRERLSRAKISEIGQRLLEAKEQAPRGPVAPGAVRKTIEAYFA</sequence>
<dbReference type="Proteomes" id="UP000002484">
    <property type="component" value="Chromosome"/>
</dbReference>
<gene>
    <name evidence="2" type="ordered locus">FraEuI1c_6485</name>
</gene>
<dbReference type="InParanoid" id="E3J8D0"/>
<reference evidence="2 3" key="1">
    <citation type="submission" date="2010-10" db="EMBL/GenBank/DDBJ databases">
        <title>Complete sequence of Frankia sp. EuI1c.</title>
        <authorList>
            <consortium name="US DOE Joint Genome Institute"/>
            <person name="Lucas S."/>
            <person name="Copeland A."/>
            <person name="Lapidus A."/>
            <person name="Cheng J.-F."/>
            <person name="Bruce D."/>
            <person name="Goodwin L."/>
            <person name="Pitluck S."/>
            <person name="Chertkov O."/>
            <person name="Detter J.C."/>
            <person name="Han C."/>
            <person name="Tapia R."/>
            <person name="Land M."/>
            <person name="Hauser L."/>
            <person name="Jeffries C."/>
            <person name="Kyrpides N."/>
            <person name="Ivanova N."/>
            <person name="Mikhailova N."/>
            <person name="Beauchemin N."/>
            <person name="Sen A."/>
            <person name="Sur S.A."/>
            <person name="Gtari M."/>
            <person name="Wall L."/>
            <person name="Tisa L."/>
            <person name="Woyke T."/>
        </authorList>
    </citation>
    <scope>NUCLEOTIDE SEQUENCE [LARGE SCALE GENOMIC DNA]</scope>
    <source>
        <strain evidence="3">DSM 45817 / CECT 9037 / EuI1c</strain>
    </source>
</reference>
<feature type="domain" description="Hemerythrin-like" evidence="1">
    <location>
        <begin position="7"/>
        <end position="123"/>
    </location>
</feature>
<dbReference type="PANTHER" id="PTHR35585:SF1">
    <property type="entry name" value="HHE DOMAIN PROTEIN (AFU_ORTHOLOGUE AFUA_4G00730)"/>
    <property type="match status" value="1"/>
</dbReference>
<dbReference type="RefSeq" id="WP_013427577.1">
    <property type="nucleotide sequence ID" value="NC_014666.1"/>
</dbReference>
<protein>
    <recommendedName>
        <fullName evidence="1">Hemerythrin-like domain-containing protein</fullName>
    </recommendedName>
</protein>
<dbReference type="STRING" id="298654.FraEuI1c_6485"/>
<dbReference type="PANTHER" id="PTHR35585">
    <property type="entry name" value="HHE DOMAIN PROTEIN (AFU_ORTHOLOGUE AFUA_4G00730)"/>
    <property type="match status" value="1"/>
</dbReference>
<dbReference type="HOGENOM" id="CLU_079417_6_0_11"/>
<evidence type="ECO:0000313" key="2">
    <source>
        <dbReference type="EMBL" id="ADP84464.1"/>
    </source>
</evidence>
<dbReference type="KEGG" id="fri:FraEuI1c_6485"/>
<dbReference type="InterPro" id="IPR012312">
    <property type="entry name" value="Hemerythrin-like"/>
</dbReference>
<dbReference type="Gene3D" id="1.20.120.520">
    <property type="entry name" value="nmb1532 protein domain like"/>
    <property type="match status" value="1"/>
</dbReference>
<dbReference type="OrthoDB" id="9793637at2"/>
<dbReference type="AlphaFoldDB" id="E3J8D0"/>
<dbReference type="Pfam" id="PF01814">
    <property type="entry name" value="Hemerythrin"/>
    <property type="match status" value="1"/>
</dbReference>
<proteinExistence type="predicted"/>
<evidence type="ECO:0000313" key="3">
    <source>
        <dbReference type="Proteomes" id="UP000002484"/>
    </source>
</evidence>
<dbReference type="EMBL" id="CP002299">
    <property type="protein sequence ID" value="ADP84464.1"/>
    <property type="molecule type" value="Genomic_DNA"/>
</dbReference>
<name>E3J8D0_PSEI1</name>
<accession>E3J8D0</accession>
<organism evidence="2 3">
    <name type="scientific">Pseudofrankia inefficax (strain DSM 45817 / CECT 9037 / DDB 130130 / EuI1c)</name>
    <name type="common">Frankia inefficax</name>
    <dbReference type="NCBI Taxonomy" id="298654"/>
    <lineage>
        <taxon>Bacteria</taxon>
        <taxon>Bacillati</taxon>
        <taxon>Actinomycetota</taxon>
        <taxon>Actinomycetes</taxon>
        <taxon>Frankiales</taxon>
        <taxon>Frankiaceae</taxon>
        <taxon>Pseudofrankia</taxon>
    </lineage>
</organism>
<keyword evidence="3" id="KW-1185">Reference proteome</keyword>